<keyword evidence="4" id="KW-0235">DNA replication</keyword>
<gene>
    <name evidence="18" type="ORF">ETSY2_11965</name>
</gene>
<dbReference type="EMBL" id="AZHX01000483">
    <property type="protein sequence ID" value="ETX07300.1"/>
    <property type="molecule type" value="Genomic_DNA"/>
</dbReference>
<comment type="caution">
    <text evidence="18">The sequence shown here is derived from an EMBL/GenBank/DDBJ whole genome shotgun (WGS) entry which is preliminary data.</text>
</comment>
<dbReference type="InterPro" id="IPR047127">
    <property type="entry name" value="MutT-like"/>
</dbReference>
<protein>
    <recommendedName>
        <fullName evidence="13">8-oxo-dGTP diphosphatase</fullName>
        <ecNumber evidence="12">3.6.1.55</ecNumber>
    </recommendedName>
    <alternativeName>
        <fullName evidence="16">7,8-dihydro-8-oxoguanine-triphosphatase</fullName>
    </alternativeName>
    <alternativeName>
        <fullName evidence="15">Mutator protein MutT</fullName>
    </alternativeName>
    <alternativeName>
        <fullName evidence="14">dGTP pyrophosphohydrolase</fullName>
    </alternativeName>
</protein>
<evidence type="ECO:0000313" key="18">
    <source>
        <dbReference type="EMBL" id="ETX07300.1"/>
    </source>
</evidence>
<evidence type="ECO:0000256" key="15">
    <source>
        <dbReference type="ARBA" id="ARBA00041979"/>
    </source>
</evidence>
<dbReference type="GO" id="GO:0006260">
    <property type="term" value="P:DNA replication"/>
    <property type="evidence" value="ECO:0007669"/>
    <property type="project" value="UniProtKB-KW"/>
</dbReference>
<comment type="catalytic activity">
    <reaction evidence="10">
        <text>8-oxo-dGTP + H2O = 8-oxo-dGMP + diphosphate + H(+)</text>
        <dbReference type="Rhea" id="RHEA:31575"/>
        <dbReference type="ChEBI" id="CHEBI:15377"/>
        <dbReference type="ChEBI" id="CHEBI:15378"/>
        <dbReference type="ChEBI" id="CHEBI:33019"/>
        <dbReference type="ChEBI" id="CHEBI:63224"/>
        <dbReference type="ChEBI" id="CHEBI:77896"/>
        <dbReference type="EC" id="3.6.1.55"/>
    </reaction>
</comment>
<dbReference type="PROSITE" id="PS51462">
    <property type="entry name" value="NUDIX"/>
    <property type="match status" value="1"/>
</dbReference>
<name>W4MAW5_9BACT</name>
<evidence type="ECO:0000256" key="10">
    <source>
        <dbReference type="ARBA" id="ARBA00035861"/>
    </source>
</evidence>
<evidence type="ECO:0000256" key="14">
    <source>
        <dbReference type="ARBA" id="ARBA00041592"/>
    </source>
</evidence>
<dbReference type="GO" id="GO:0035539">
    <property type="term" value="F:8-oxo-7,8-dihydrodeoxyguanosine triphosphate pyrophosphatase activity"/>
    <property type="evidence" value="ECO:0007669"/>
    <property type="project" value="UniProtKB-EC"/>
</dbReference>
<evidence type="ECO:0000256" key="3">
    <source>
        <dbReference type="ARBA" id="ARBA00022457"/>
    </source>
</evidence>
<comment type="catalytic activity">
    <reaction evidence="11">
        <text>8-oxo-GTP + H2O = 8-oxo-GMP + diphosphate + H(+)</text>
        <dbReference type="Rhea" id="RHEA:67616"/>
        <dbReference type="ChEBI" id="CHEBI:15377"/>
        <dbReference type="ChEBI" id="CHEBI:15378"/>
        <dbReference type="ChEBI" id="CHEBI:33019"/>
        <dbReference type="ChEBI" id="CHEBI:143553"/>
        <dbReference type="ChEBI" id="CHEBI:145694"/>
    </reaction>
</comment>
<proteinExistence type="inferred from homology"/>
<dbReference type="PANTHER" id="PTHR47707">
    <property type="entry name" value="8-OXO-DGTP DIPHOSPHATASE"/>
    <property type="match status" value="1"/>
</dbReference>
<evidence type="ECO:0000256" key="2">
    <source>
        <dbReference type="ARBA" id="ARBA00005582"/>
    </source>
</evidence>
<dbReference type="Gene3D" id="3.90.79.10">
    <property type="entry name" value="Nucleoside Triphosphate Pyrophosphohydrolase"/>
    <property type="match status" value="1"/>
</dbReference>
<evidence type="ECO:0000256" key="11">
    <source>
        <dbReference type="ARBA" id="ARBA00036904"/>
    </source>
</evidence>
<feature type="domain" description="Nudix hydrolase" evidence="17">
    <location>
        <begin position="1"/>
        <end position="127"/>
    </location>
</feature>
<dbReference type="GO" id="GO:0044715">
    <property type="term" value="F:8-oxo-dGDP phosphatase activity"/>
    <property type="evidence" value="ECO:0007669"/>
    <property type="project" value="TreeGrafter"/>
</dbReference>
<dbReference type="InterPro" id="IPR015797">
    <property type="entry name" value="NUDIX_hydrolase-like_dom_sf"/>
</dbReference>
<comment type="cofactor">
    <cofactor evidence="1">
        <name>Mg(2+)</name>
        <dbReference type="ChEBI" id="CHEBI:18420"/>
    </cofactor>
</comment>
<reference evidence="18 19" key="1">
    <citation type="journal article" date="2014" name="Nature">
        <title>An environmental bacterial taxon with a large and distinct metabolic repertoire.</title>
        <authorList>
            <person name="Wilson M.C."/>
            <person name="Mori T."/>
            <person name="Ruckert C."/>
            <person name="Uria A.R."/>
            <person name="Helf M.J."/>
            <person name="Takada K."/>
            <person name="Gernert C."/>
            <person name="Steffens U.A."/>
            <person name="Heycke N."/>
            <person name="Schmitt S."/>
            <person name="Rinke C."/>
            <person name="Helfrich E.J."/>
            <person name="Brachmann A.O."/>
            <person name="Gurgui C."/>
            <person name="Wakimoto T."/>
            <person name="Kracht M."/>
            <person name="Crusemann M."/>
            <person name="Hentschel U."/>
            <person name="Abe I."/>
            <person name="Matsunaga S."/>
            <person name="Kalinowski J."/>
            <person name="Takeyama H."/>
            <person name="Piel J."/>
        </authorList>
    </citation>
    <scope>NUCLEOTIDE SEQUENCE [LARGE SCALE GENOMIC DNA]</scope>
    <source>
        <strain evidence="19">TSY2</strain>
    </source>
</reference>
<dbReference type="EC" id="3.6.1.55" evidence="12"/>
<dbReference type="PROSITE" id="PS00893">
    <property type="entry name" value="NUDIX_BOX"/>
    <property type="match status" value="1"/>
</dbReference>
<keyword evidence="7" id="KW-0378">Hydrolase</keyword>
<dbReference type="HOGENOM" id="CLU_037162_26_0_7"/>
<keyword evidence="5" id="KW-0479">Metal-binding</keyword>
<evidence type="ECO:0000256" key="12">
    <source>
        <dbReference type="ARBA" id="ARBA00038905"/>
    </source>
</evidence>
<dbReference type="SUPFAM" id="SSF55811">
    <property type="entry name" value="Nudix"/>
    <property type="match status" value="1"/>
</dbReference>
<evidence type="ECO:0000256" key="7">
    <source>
        <dbReference type="ARBA" id="ARBA00022801"/>
    </source>
</evidence>
<evidence type="ECO:0000259" key="17">
    <source>
        <dbReference type="PROSITE" id="PS51462"/>
    </source>
</evidence>
<organism evidence="18 19">
    <name type="scientific">Candidatus Entotheonella gemina</name>
    <dbReference type="NCBI Taxonomy" id="1429439"/>
    <lineage>
        <taxon>Bacteria</taxon>
        <taxon>Pseudomonadati</taxon>
        <taxon>Nitrospinota/Tectimicrobiota group</taxon>
        <taxon>Candidatus Tectimicrobiota</taxon>
        <taxon>Candidatus Entotheonellia</taxon>
        <taxon>Candidatus Entotheonellales</taxon>
        <taxon>Candidatus Entotheonellaceae</taxon>
        <taxon>Candidatus Entotheonella</taxon>
    </lineage>
</organism>
<keyword evidence="6" id="KW-0227">DNA damage</keyword>
<keyword evidence="19" id="KW-1185">Reference proteome</keyword>
<evidence type="ECO:0000256" key="8">
    <source>
        <dbReference type="ARBA" id="ARBA00022842"/>
    </source>
</evidence>
<keyword evidence="9" id="KW-0234">DNA repair</keyword>
<keyword evidence="3" id="KW-0515">Mutator protein</keyword>
<dbReference type="Proteomes" id="UP000019140">
    <property type="component" value="Unassembled WGS sequence"/>
</dbReference>
<evidence type="ECO:0000256" key="6">
    <source>
        <dbReference type="ARBA" id="ARBA00022763"/>
    </source>
</evidence>
<evidence type="ECO:0000256" key="13">
    <source>
        <dbReference type="ARBA" id="ARBA00040794"/>
    </source>
</evidence>
<dbReference type="PANTHER" id="PTHR47707:SF1">
    <property type="entry name" value="NUDIX HYDROLASE FAMILY PROTEIN"/>
    <property type="match status" value="1"/>
</dbReference>
<dbReference type="GO" id="GO:0006281">
    <property type="term" value="P:DNA repair"/>
    <property type="evidence" value="ECO:0007669"/>
    <property type="project" value="UniProtKB-KW"/>
</dbReference>
<evidence type="ECO:0000256" key="1">
    <source>
        <dbReference type="ARBA" id="ARBA00001946"/>
    </source>
</evidence>
<accession>W4MAW5</accession>
<dbReference type="InterPro" id="IPR000086">
    <property type="entry name" value="NUDIX_hydrolase_dom"/>
</dbReference>
<evidence type="ECO:0000256" key="5">
    <source>
        <dbReference type="ARBA" id="ARBA00022723"/>
    </source>
</evidence>
<dbReference type="GO" id="GO:0008413">
    <property type="term" value="F:8-oxo-7,8-dihydroguanosine triphosphate pyrophosphatase activity"/>
    <property type="evidence" value="ECO:0007669"/>
    <property type="project" value="TreeGrafter"/>
</dbReference>
<dbReference type="AlphaFoldDB" id="W4MAW5"/>
<keyword evidence="8" id="KW-0460">Magnesium</keyword>
<dbReference type="Pfam" id="PF00293">
    <property type="entry name" value="NUDIX"/>
    <property type="match status" value="1"/>
</dbReference>
<comment type="similarity">
    <text evidence="2">Belongs to the Nudix hydrolase family.</text>
</comment>
<sequence length="133" mass="14991">MDMLDCVAFILIRDNAVLAEQRKWSKPVAPGIVAIPGGHVDPGETIEAALHRELLEEIRVTTQASLYVCTLCHRAEEFRKIHYFAVTDWDGEIGNHEAEALLWVPFDGLDQLDLQMDQLAVREYVRVYIDGGA</sequence>
<dbReference type="GO" id="GO:0046872">
    <property type="term" value="F:metal ion binding"/>
    <property type="evidence" value="ECO:0007669"/>
    <property type="project" value="UniProtKB-KW"/>
</dbReference>
<evidence type="ECO:0000256" key="4">
    <source>
        <dbReference type="ARBA" id="ARBA00022705"/>
    </source>
</evidence>
<dbReference type="GO" id="GO:0044716">
    <property type="term" value="F:8-oxo-GDP phosphatase activity"/>
    <property type="evidence" value="ECO:0007669"/>
    <property type="project" value="TreeGrafter"/>
</dbReference>
<dbReference type="InterPro" id="IPR020084">
    <property type="entry name" value="NUDIX_hydrolase_CS"/>
</dbReference>
<evidence type="ECO:0000256" key="16">
    <source>
        <dbReference type="ARBA" id="ARBA00042798"/>
    </source>
</evidence>
<evidence type="ECO:0000313" key="19">
    <source>
        <dbReference type="Proteomes" id="UP000019140"/>
    </source>
</evidence>
<evidence type="ECO:0000256" key="9">
    <source>
        <dbReference type="ARBA" id="ARBA00023204"/>
    </source>
</evidence>